<evidence type="ECO:0000313" key="2">
    <source>
        <dbReference type="Proteomes" id="UP000290481"/>
    </source>
</evidence>
<accession>A0A4Q0HXH6</accession>
<proteinExistence type="predicted"/>
<evidence type="ECO:0000313" key="1">
    <source>
        <dbReference type="EMBL" id="RXE53412.1"/>
    </source>
</evidence>
<reference evidence="1 2" key="1">
    <citation type="submission" date="2017-03" db="EMBL/GenBank/DDBJ databases">
        <title>Pseudomonas azotoformans: Salt tolerant bacteria having multiple plant growth promoting attributes.</title>
        <authorList>
            <person name="Srivastava A.K."/>
            <person name="Sharma A."/>
            <person name="Srivastava A.K."/>
            <person name="Jamali H."/>
            <person name="Yadav J."/>
            <person name="Srivastava R."/>
            <person name="Kashyap P.L."/>
            <person name="Chakdar H."/>
            <person name="Saxena A.K."/>
        </authorList>
    </citation>
    <scope>NUCLEOTIDE SEQUENCE [LARGE SCALE GENOMIC DNA]</scope>
    <source>
        <strain evidence="1 2">SC 14</strain>
    </source>
</reference>
<sequence>MGEAFEGDGIAVVHEALDRITQGEDFSHGVGLPVLIEKGAEVAPKCLKVKPGKWAEQSDNRLSVRLSNRLLLN</sequence>
<dbReference type="EMBL" id="MZZJ01000003">
    <property type="protein sequence ID" value="RXE53412.1"/>
    <property type="molecule type" value="Genomic_DNA"/>
</dbReference>
<dbReference type="Proteomes" id="UP000290481">
    <property type="component" value="Unassembled WGS sequence"/>
</dbReference>
<name>A0A4Q0HXH6_PSEAZ</name>
<protein>
    <submittedName>
        <fullName evidence="1">Uncharacterized protein</fullName>
    </submittedName>
</protein>
<dbReference type="AlphaFoldDB" id="A0A4Q0HXH6"/>
<gene>
    <name evidence="1" type="ORF">B4O85_07920</name>
</gene>
<organism evidence="1 2">
    <name type="scientific">Pseudomonas azotoformans</name>
    <dbReference type="NCBI Taxonomy" id="47878"/>
    <lineage>
        <taxon>Bacteria</taxon>
        <taxon>Pseudomonadati</taxon>
        <taxon>Pseudomonadota</taxon>
        <taxon>Gammaproteobacteria</taxon>
        <taxon>Pseudomonadales</taxon>
        <taxon>Pseudomonadaceae</taxon>
        <taxon>Pseudomonas</taxon>
    </lineage>
</organism>
<comment type="caution">
    <text evidence="1">The sequence shown here is derived from an EMBL/GenBank/DDBJ whole genome shotgun (WGS) entry which is preliminary data.</text>
</comment>